<dbReference type="AlphaFoldDB" id="A0A1H2MJ58"/>
<dbReference type="EMBL" id="LT629802">
    <property type="protein sequence ID" value="SDU93162.1"/>
    <property type="molecule type" value="Genomic_DNA"/>
</dbReference>
<evidence type="ECO:0000259" key="1">
    <source>
        <dbReference type="Pfam" id="PF00561"/>
    </source>
</evidence>
<accession>A0A1H2MJ58</accession>
<keyword evidence="3" id="KW-1185">Reference proteome</keyword>
<reference evidence="3" key="1">
    <citation type="submission" date="2016-10" db="EMBL/GenBank/DDBJ databases">
        <authorList>
            <person name="Varghese N."/>
            <person name="Submissions S."/>
        </authorList>
    </citation>
    <scope>NUCLEOTIDE SEQUENCE [LARGE SCALE GENOMIC DNA]</scope>
    <source>
        <strain evidence="3">LMG 2223</strain>
    </source>
</reference>
<dbReference type="OrthoDB" id="6984192at2"/>
<evidence type="ECO:0000313" key="3">
    <source>
        <dbReference type="Proteomes" id="UP000198600"/>
    </source>
</evidence>
<dbReference type="SUPFAM" id="SSF53474">
    <property type="entry name" value="alpha/beta-Hydrolases"/>
    <property type="match status" value="1"/>
</dbReference>
<dbReference type="Proteomes" id="UP000198600">
    <property type="component" value="Chromosome I"/>
</dbReference>
<proteinExistence type="predicted"/>
<dbReference type="PANTHER" id="PTHR43194:SF5">
    <property type="entry name" value="PIMELOYL-[ACYL-CARRIER PROTEIN] METHYL ESTER ESTERASE"/>
    <property type="match status" value="1"/>
</dbReference>
<name>A0A1H2MJ58_9PSED</name>
<dbReference type="STRING" id="46679.SAMN05216202_1818"/>
<sequence>MWRNQYVIKKVFKDYTVSVEQIGDAPDRKNVLLVNGAMATTSAFARTSKCLAEHFNVVLFDLPFAGNSRAHNPDRSLVTKDDEVQILLALIKRFNIHHLVSASWGGLSTLLALAKKPDSIESSVVMSFAPGLNAPMLDYVSGAQALMARGDNAGIGHLLNQTLGKHLPARLKTANQQHMALLVNAEQHQARFHIDQALKLNEGAYLPQLSSIDSHVHFLNGAWDEYTSAIDVQRFKQYIRDCSFSTAESSGHFLDLESRAAANGVHSALLGHLLEPRNAPPEAMCSSLPHRAQLSFA</sequence>
<dbReference type="InterPro" id="IPR000073">
    <property type="entry name" value="AB_hydrolase_1"/>
</dbReference>
<dbReference type="PANTHER" id="PTHR43194">
    <property type="entry name" value="HYDROLASE ALPHA/BETA FOLD FAMILY"/>
    <property type="match status" value="1"/>
</dbReference>
<dbReference type="RefSeq" id="WP_084381471.1">
    <property type="nucleotide sequence ID" value="NZ_LS483433.1"/>
</dbReference>
<protein>
    <submittedName>
        <fullName evidence="2">Rhamnosyltransferase subunit A</fullName>
    </submittedName>
</protein>
<evidence type="ECO:0000313" key="2">
    <source>
        <dbReference type="EMBL" id="SDU93162.1"/>
    </source>
</evidence>
<dbReference type="InterPro" id="IPR029058">
    <property type="entry name" value="AB_hydrolase_fold"/>
</dbReference>
<dbReference type="InterPro" id="IPR050228">
    <property type="entry name" value="Carboxylesterase_BioH"/>
</dbReference>
<dbReference type="Pfam" id="PF00561">
    <property type="entry name" value="Abhydrolase_1"/>
    <property type="match status" value="1"/>
</dbReference>
<dbReference type="GO" id="GO:0016740">
    <property type="term" value="F:transferase activity"/>
    <property type="evidence" value="ECO:0007669"/>
    <property type="project" value="UniProtKB-KW"/>
</dbReference>
<gene>
    <name evidence="2" type="ORF">SAMN05216202_1818</name>
</gene>
<organism evidence="2 3">
    <name type="scientific">Pseudomonas mucidolens</name>
    <dbReference type="NCBI Taxonomy" id="46679"/>
    <lineage>
        <taxon>Bacteria</taxon>
        <taxon>Pseudomonadati</taxon>
        <taxon>Pseudomonadota</taxon>
        <taxon>Gammaproteobacteria</taxon>
        <taxon>Pseudomonadales</taxon>
        <taxon>Pseudomonadaceae</taxon>
        <taxon>Pseudomonas</taxon>
    </lineage>
</organism>
<keyword evidence="2" id="KW-0808">Transferase</keyword>
<feature type="domain" description="AB hydrolase-1" evidence="1">
    <location>
        <begin position="30"/>
        <end position="140"/>
    </location>
</feature>
<dbReference type="Gene3D" id="3.40.50.1820">
    <property type="entry name" value="alpha/beta hydrolase"/>
    <property type="match status" value="1"/>
</dbReference>